<comment type="similarity">
    <text evidence="2 11 12">Belongs to the ATPase A chain family.</text>
</comment>
<name>A0A5B9R1N2_9BACT</name>
<keyword evidence="8 11" id="KW-0406">Ion transport</keyword>
<evidence type="ECO:0000256" key="9">
    <source>
        <dbReference type="ARBA" id="ARBA00023136"/>
    </source>
</evidence>
<feature type="transmembrane region" description="Helical" evidence="11">
    <location>
        <begin position="177"/>
        <end position="196"/>
    </location>
</feature>
<dbReference type="PANTHER" id="PTHR11410:SF0">
    <property type="entry name" value="ATP SYNTHASE SUBUNIT A"/>
    <property type="match status" value="1"/>
</dbReference>
<dbReference type="InterPro" id="IPR035908">
    <property type="entry name" value="F0_ATP_A_sf"/>
</dbReference>
<sequence length="349" mass="38083">MNSAFLSPIVPVFAAAGGEEHSPVDHVLPHRLHGEPLFQFDVPGVSGDVPFLHIYDGHYGFYITNHAMMTLVAAVLVVITFAWVSRRIRPSGGGVAGVQTRGRFAQLLETMCAFVRDEIARPNLHHLTDKYIPYIWTIFFFILFSNLLGLLPVGYVLQLVTGDPHYSHWGGTATSNLALNLVLAFLSFVAIIVIGIRESGAKDFFNHFNPLGWELKMLPIALGLYVLEWMGLIIKCIVLAMRLFGTMMAGHLVIAAFVLLIFAAAKAGAGLGYGVGLAVWLGGTLLTLLELFICCLQAFIFTFLTVLFISAGAVHHGEHDEHHAPDPLSDEGQMDVDKVIEPGRLGPAV</sequence>
<evidence type="ECO:0000313" key="14">
    <source>
        <dbReference type="Proteomes" id="UP000325286"/>
    </source>
</evidence>
<evidence type="ECO:0000256" key="8">
    <source>
        <dbReference type="ARBA" id="ARBA00023065"/>
    </source>
</evidence>
<dbReference type="InterPro" id="IPR000568">
    <property type="entry name" value="ATP_synth_F0_asu"/>
</dbReference>
<dbReference type="NCBIfam" id="TIGR01131">
    <property type="entry name" value="ATP_synt_6_or_A"/>
    <property type="match status" value="1"/>
</dbReference>
<feature type="transmembrane region" description="Helical" evidence="11">
    <location>
        <begin position="131"/>
        <end position="157"/>
    </location>
</feature>
<dbReference type="KEGG" id="rul:UC8_22500"/>
<dbReference type="HAMAP" id="MF_01393">
    <property type="entry name" value="ATP_synth_a_bact"/>
    <property type="match status" value="1"/>
</dbReference>
<dbReference type="CDD" id="cd00310">
    <property type="entry name" value="ATP-synt_Fo_a_6"/>
    <property type="match status" value="1"/>
</dbReference>
<dbReference type="EMBL" id="CP042914">
    <property type="protein sequence ID" value="QEG40243.1"/>
    <property type="molecule type" value="Genomic_DNA"/>
</dbReference>
<evidence type="ECO:0000256" key="4">
    <source>
        <dbReference type="ARBA" id="ARBA00022547"/>
    </source>
</evidence>
<keyword evidence="14" id="KW-1185">Reference proteome</keyword>
<dbReference type="Proteomes" id="UP000325286">
    <property type="component" value="Chromosome"/>
</dbReference>
<evidence type="ECO:0000256" key="12">
    <source>
        <dbReference type="RuleBase" id="RU000483"/>
    </source>
</evidence>
<evidence type="ECO:0000256" key="7">
    <source>
        <dbReference type="ARBA" id="ARBA00022989"/>
    </source>
</evidence>
<dbReference type="GO" id="GO:0045259">
    <property type="term" value="C:proton-transporting ATP synthase complex"/>
    <property type="evidence" value="ECO:0007669"/>
    <property type="project" value="UniProtKB-KW"/>
</dbReference>
<keyword evidence="9 11" id="KW-0472">Membrane</keyword>
<evidence type="ECO:0000256" key="10">
    <source>
        <dbReference type="ARBA" id="ARBA00023310"/>
    </source>
</evidence>
<protein>
    <recommendedName>
        <fullName evidence="11 12">ATP synthase subunit a</fullName>
    </recommendedName>
    <alternativeName>
        <fullName evidence="11">ATP synthase F0 sector subunit a</fullName>
    </alternativeName>
    <alternativeName>
        <fullName evidence="11">F-ATPase subunit 6</fullName>
    </alternativeName>
</protein>
<comment type="function">
    <text evidence="11 12">Key component of the proton channel; it plays a direct role in the translocation of protons across the membrane.</text>
</comment>
<gene>
    <name evidence="11 13" type="primary">atpB</name>
    <name evidence="13" type="ORF">UC8_22500</name>
</gene>
<reference evidence="13 14" key="1">
    <citation type="submission" date="2019-08" db="EMBL/GenBank/DDBJ databases">
        <title>Deep-cultivation of Planctomycetes and their phenomic and genomic characterization uncovers novel biology.</title>
        <authorList>
            <person name="Wiegand S."/>
            <person name="Jogler M."/>
            <person name="Boedeker C."/>
            <person name="Pinto D."/>
            <person name="Vollmers J."/>
            <person name="Rivas-Marin E."/>
            <person name="Kohn T."/>
            <person name="Peeters S.H."/>
            <person name="Heuer A."/>
            <person name="Rast P."/>
            <person name="Oberbeckmann S."/>
            <person name="Bunk B."/>
            <person name="Jeske O."/>
            <person name="Meyerdierks A."/>
            <person name="Storesund J.E."/>
            <person name="Kallscheuer N."/>
            <person name="Luecker S."/>
            <person name="Lage O.M."/>
            <person name="Pohl T."/>
            <person name="Merkel B.J."/>
            <person name="Hornburger P."/>
            <person name="Mueller R.-W."/>
            <person name="Bruemmer F."/>
            <person name="Labrenz M."/>
            <person name="Spormann A.M."/>
            <person name="Op den Camp H."/>
            <person name="Overmann J."/>
            <person name="Amann R."/>
            <person name="Jetten M.S.M."/>
            <person name="Mascher T."/>
            <person name="Medema M.H."/>
            <person name="Devos D.P."/>
            <person name="Kaster A.-K."/>
            <person name="Ovreas L."/>
            <person name="Rohde M."/>
            <person name="Galperin M.Y."/>
            <person name="Jogler C."/>
        </authorList>
    </citation>
    <scope>NUCLEOTIDE SEQUENCE [LARGE SCALE GENOMIC DNA]</scope>
    <source>
        <strain evidence="13 14">UC8</strain>
    </source>
</reference>
<comment type="subcellular location">
    <subcellularLocation>
        <location evidence="11 12">Cell membrane</location>
        <topology evidence="11 12">Multi-pass membrane protein</topology>
    </subcellularLocation>
    <subcellularLocation>
        <location evidence="1">Membrane</location>
        <topology evidence="1">Multi-pass membrane protein</topology>
    </subcellularLocation>
</comment>
<dbReference type="PRINTS" id="PR00123">
    <property type="entry name" value="ATPASEA"/>
</dbReference>
<dbReference type="SUPFAM" id="SSF81336">
    <property type="entry name" value="F1F0 ATP synthase subunit A"/>
    <property type="match status" value="1"/>
</dbReference>
<keyword evidence="10 11" id="KW-0066">ATP synthesis</keyword>
<evidence type="ECO:0000256" key="2">
    <source>
        <dbReference type="ARBA" id="ARBA00006810"/>
    </source>
</evidence>
<keyword evidence="6 11" id="KW-0375">Hydrogen ion transport</keyword>
<dbReference type="InterPro" id="IPR045083">
    <property type="entry name" value="ATP_synth_F0_asu_bact/mt"/>
</dbReference>
<keyword evidence="5 11" id="KW-0812">Transmembrane</keyword>
<evidence type="ECO:0000256" key="3">
    <source>
        <dbReference type="ARBA" id="ARBA00022448"/>
    </source>
</evidence>
<proteinExistence type="inferred from homology"/>
<dbReference type="AlphaFoldDB" id="A0A5B9R1N2"/>
<keyword evidence="7 11" id="KW-1133">Transmembrane helix</keyword>
<feature type="transmembrane region" description="Helical" evidence="11">
    <location>
        <begin position="277"/>
        <end position="309"/>
    </location>
</feature>
<accession>A0A5B9R1N2</accession>
<keyword evidence="3 11" id="KW-0813">Transport</keyword>
<feature type="transmembrane region" description="Helical" evidence="11">
    <location>
        <begin position="247"/>
        <end position="265"/>
    </location>
</feature>
<feature type="transmembrane region" description="Helical" evidence="11">
    <location>
        <begin position="217"/>
        <end position="241"/>
    </location>
</feature>
<evidence type="ECO:0000256" key="1">
    <source>
        <dbReference type="ARBA" id="ARBA00004141"/>
    </source>
</evidence>
<keyword evidence="4 11" id="KW-0138">CF(0)</keyword>
<evidence type="ECO:0000313" key="13">
    <source>
        <dbReference type="EMBL" id="QEG40243.1"/>
    </source>
</evidence>
<dbReference type="GO" id="GO:0005886">
    <property type="term" value="C:plasma membrane"/>
    <property type="evidence" value="ECO:0007669"/>
    <property type="project" value="UniProtKB-SubCell"/>
</dbReference>
<feature type="transmembrane region" description="Helical" evidence="11">
    <location>
        <begin position="59"/>
        <end position="84"/>
    </location>
</feature>
<evidence type="ECO:0000256" key="6">
    <source>
        <dbReference type="ARBA" id="ARBA00022781"/>
    </source>
</evidence>
<dbReference type="Pfam" id="PF00119">
    <property type="entry name" value="ATP-synt_A"/>
    <property type="match status" value="1"/>
</dbReference>
<dbReference type="Gene3D" id="1.20.120.220">
    <property type="entry name" value="ATP synthase, F0 complex, subunit A"/>
    <property type="match status" value="1"/>
</dbReference>
<keyword evidence="11" id="KW-1003">Cell membrane</keyword>
<evidence type="ECO:0000256" key="5">
    <source>
        <dbReference type="ARBA" id="ARBA00022692"/>
    </source>
</evidence>
<evidence type="ECO:0000256" key="11">
    <source>
        <dbReference type="HAMAP-Rule" id="MF_01393"/>
    </source>
</evidence>
<dbReference type="PANTHER" id="PTHR11410">
    <property type="entry name" value="ATP SYNTHASE SUBUNIT A"/>
    <property type="match status" value="1"/>
</dbReference>
<organism evidence="13 14">
    <name type="scientific">Roseimaritima ulvae</name>
    <dbReference type="NCBI Taxonomy" id="980254"/>
    <lineage>
        <taxon>Bacteria</taxon>
        <taxon>Pseudomonadati</taxon>
        <taxon>Planctomycetota</taxon>
        <taxon>Planctomycetia</taxon>
        <taxon>Pirellulales</taxon>
        <taxon>Pirellulaceae</taxon>
        <taxon>Roseimaritima</taxon>
    </lineage>
</organism>
<dbReference type="GO" id="GO:0046933">
    <property type="term" value="F:proton-transporting ATP synthase activity, rotational mechanism"/>
    <property type="evidence" value="ECO:0007669"/>
    <property type="project" value="UniProtKB-UniRule"/>
</dbReference>
<dbReference type="RefSeq" id="WP_238388964.1">
    <property type="nucleotide sequence ID" value="NZ_CP042914.1"/>
</dbReference>